<dbReference type="Proteomes" id="UP001057375">
    <property type="component" value="Unassembled WGS sequence"/>
</dbReference>
<comment type="caution">
    <text evidence="1">The sequence shown here is derived from an EMBL/GenBank/DDBJ whole genome shotgun (WGS) entry which is preliminary data.</text>
</comment>
<organism evidence="1 2">
    <name type="scientific">Aduncisulcus paluster</name>
    <dbReference type="NCBI Taxonomy" id="2918883"/>
    <lineage>
        <taxon>Eukaryota</taxon>
        <taxon>Metamonada</taxon>
        <taxon>Carpediemonas-like organisms</taxon>
        <taxon>Aduncisulcus</taxon>
    </lineage>
</organism>
<gene>
    <name evidence="1" type="ORF">ADUPG1_000037</name>
</gene>
<sequence>MFSKHSGQALLSIKPVSGPSHGNMKWGTPKLISNIFGVEHPKVVIPSSCQSDFDEKSDLKSSVDSVEGNAFLNFKTLSFSFSKATFIESVQFKTSTNPFPKDLLFIFYSTKKEEVCCRFLNDDYQAFDLPIQISGVVKCNVQCLCQKSGNESTFKLDGVRFIMGNDPSQISVIKPISPPPEKMLFPAKPIKEGDECEPIIPYTSPKLVVRAFREEDGSFLPGSTRVTLYECIEGNSRVSFSNIQVPFAFPQNLSSIFICSNGFRRQPKELVLNFHNVTGEIITKIFTFEKQYGYYWFELYVDVDSVIKSEIECLSSWDGDSYCQIDSLQFALAEQDAARQSLIHADKQSERDERTVRVRFDREELFSWSSPSSFTHVVDSEHYIDVSRLSGTFAGLSDIDMLSKCVNQLYFLSFYSLFIPFVHSQDIKGVRLFIDSAKNSPLKSSHYIDVSRLSGTFAGLSDIDMLSKCVNQLYFLSFYSLFIPFVHSQDIKGVRLFIDSAKNSPKHMDVNVTTSIGVTMKKEFSVDSSFDHGWLFLPIDVKEVVSFEISSVDSIKGTKWSVIGGLKVVVDHDQSIMESFQVQKLSELYRLFSQYCSLWQMPAIANE</sequence>
<evidence type="ECO:0000313" key="1">
    <source>
        <dbReference type="EMBL" id="GKT27422.1"/>
    </source>
</evidence>
<dbReference type="EMBL" id="BQXS01000012">
    <property type="protein sequence ID" value="GKT27422.1"/>
    <property type="molecule type" value="Genomic_DNA"/>
</dbReference>
<name>A0ABQ5K4C9_9EUKA</name>
<evidence type="ECO:0000313" key="2">
    <source>
        <dbReference type="Proteomes" id="UP001057375"/>
    </source>
</evidence>
<reference evidence="1" key="1">
    <citation type="submission" date="2022-03" db="EMBL/GenBank/DDBJ databases">
        <title>Draft genome sequence of Aduncisulcus paluster, a free-living microaerophilic Fornicata.</title>
        <authorList>
            <person name="Yuyama I."/>
            <person name="Kume K."/>
            <person name="Tamura T."/>
            <person name="Inagaki Y."/>
            <person name="Hashimoto T."/>
        </authorList>
    </citation>
    <scope>NUCLEOTIDE SEQUENCE</scope>
    <source>
        <strain evidence="1">NY0171</strain>
    </source>
</reference>
<accession>A0ABQ5K4C9</accession>
<proteinExistence type="predicted"/>
<protein>
    <submittedName>
        <fullName evidence="1">Uncharacterized protein</fullName>
    </submittedName>
</protein>
<keyword evidence="2" id="KW-1185">Reference proteome</keyword>